<keyword evidence="2" id="KW-1003">Cell membrane</keyword>
<feature type="transmembrane region" description="Helical" evidence="8">
    <location>
        <begin position="245"/>
        <end position="264"/>
    </location>
</feature>
<keyword evidence="5 8" id="KW-0812">Transmembrane</keyword>
<feature type="transmembrane region" description="Helical" evidence="8">
    <location>
        <begin position="435"/>
        <end position="457"/>
    </location>
</feature>
<evidence type="ECO:0000256" key="4">
    <source>
        <dbReference type="ARBA" id="ARBA00022679"/>
    </source>
</evidence>
<evidence type="ECO:0000256" key="6">
    <source>
        <dbReference type="ARBA" id="ARBA00022989"/>
    </source>
</evidence>
<dbReference type="EMBL" id="LOPU01000018">
    <property type="protein sequence ID" value="KTG09968.1"/>
    <property type="molecule type" value="Genomic_DNA"/>
</dbReference>
<dbReference type="PANTHER" id="PTHR33908">
    <property type="entry name" value="MANNOSYLTRANSFERASE YKCB-RELATED"/>
    <property type="match status" value="1"/>
</dbReference>
<evidence type="ECO:0000256" key="3">
    <source>
        <dbReference type="ARBA" id="ARBA00022676"/>
    </source>
</evidence>
<dbReference type="PANTHER" id="PTHR33908:SF11">
    <property type="entry name" value="MEMBRANE PROTEIN"/>
    <property type="match status" value="1"/>
</dbReference>
<dbReference type="InterPro" id="IPR050297">
    <property type="entry name" value="LipidA_mod_glycosyltrf_83"/>
</dbReference>
<sequence length="723" mass="77492">MPSALRRLRSASILPFLRRRTFALGLVLLSVLGAAVVGWLATDLFAYHSVNDDEGVYLLQAAMLLDGQLFLRPGALADVVRPWFFVVDDGGETLRMYGKYMPVVPAMFALSRALTGGYAAALVVVAAGNVALVAVLGRMAFDRRVGLLAGAFVLSSPLFLFTSSVYLAYAPTTFLNLCFAVAYVRAARENSRRWALAAGVAIGAAFFARQYTAVLFATPFIVHSLAVLGRALGTDRFRGTLIRTVAVAVPGLAGVAATLGYNATVTGDPFLFPYAAFAPRDGLGFGEREILGYVVDYTPALAARVSLEALTMLFTEWVAAGSLGTLLAVVGVGAAVVRWRRAGTPTLPRPTGLSDHALRALLLGVGVSVTVGNAYFWGTHNGLANGLFELLGPYYHFDMLLPFGVFAAAGVVAVADAASGVVARRRTSHPGRTARIALVALLLISVPVVAAAEVSVVSDPYAENRQRTDVLESTYDPFERTEFDRALVYIPDPYGDWQAHPFQYLRNDPGFDGDVVYALDEGPDRDFETLAAVDNRTVYRFTYRGPWTGAVEPVDPELQRLQLLRGERIDAETTVGVPTGSTSVSIRIETERGYARYAVEGFDGRNGDGNGTVPVEWTVTPDGAQVTNLDRAGGDTDSASVPLPQNASEVDLVVTFVGPAGESVTYRQELTLFREDGEIRALWPAETRICRLRTECGPEGTWVGPDGDYLDGVSVSTNATVSG</sequence>
<dbReference type="Pfam" id="PF25230">
    <property type="entry name" value="DUF7846"/>
    <property type="match status" value="1"/>
</dbReference>
<dbReference type="GO" id="GO:0016763">
    <property type="term" value="F:pentosyltransferase activity"/>
    <property type="evidence" value="ECO:0007669"/>
    <property type="project" value="TreeGrafter"/>
</dbReference>
<keyword evidence="6 8" id="KW-1133">Transmembrane helix</keyword>
<dbReference type="OrthoDB" id="157326at2157"/>
<evidence type="ECO:0000256" key="5">
    <source>
        <dbReference type="ARBA" id="ARBA00022692"/>
    </source>
</evidence>
<feature type="transmembrane region" description="Helical" evidence="8">
    <location>
        <begin position="317"/>
        <end position="339"/>
    </location>
</feature>
<dbReference type="Proteomes" id="UP000054387">
    <property type="component" value="Unassembled WGS sequence"/>
</dbReference>
<feature type="transmembrane region" description="Helical" evidence="8">
    <location>
        <begin position="144"/>
        <end position="160"/>
    </location>
</feature>
<reference evidence="10 11" key="1">
    <citation type="submission" date="2015-12" db="EMBL/GenBank/DDBJ databases">
        <title>Haloprofundus marisrubri gen. nov., sp. nov., an extremely halophilic archaeon isolated from the Discovery deep brine-seawater interface in the Red Sea.</title>
        <authorList>
            <person name="Zhang G."/>
            <person name="Stingl U."/>
            <person name="Rashid M."/>
        </authorList>
    </citation>
    <scope>NUCLEOTIDE SEQUENCE [LARGE SCALE GENOMIC DNA]</scope>
    <source>
        <strain evidence="10 11">SB9</strain>
    </source>
</reference>
<name>A0A0W1R9Q1_9EURY</name>
<evidence type="ECO:0000256" key="1">
    <source>
        <dbReference type="ARBA" id="ARBA00004651"/>
    </source>
</evidence>
<feature type="transmembrane region" description="Helical" evidence="8">
    <location>
        <begin position="117"/>
        <end position="137"/>
    </location>
</feature>
<comment type="subcellular location">
    <subcellularLocation>
        <location evidence="1">Cell membrane</location>
        <topology evidence="1">Multi-pass membrane protein</topology>
    </subcellularLocation>
</comment>
<proteinExistence type="predicted"/>
<evidence type="ECO:0000259" key="9">
    <source>
        <dbReference type="Pfam" id="PF25230"/>
    </source>
</evidence>
<keyword evidence="11" id="KW-1185">Reference proteome</keyword>
<feature type="transmembrane region" description="Helical" evidence="8">
    <location>
        <begin position="214"/>
        <end position="233"/>
    </location>
</feature>
<evidence type="ECO:0000256" key="7">
    <source>
        <dbReference type="ARBA" id="ARBA00023136"/>
    </source>
</evidence>
<dbReference type="GO" id="GO:0005886">
    <property type="term" value="C:plasma membrane"/>
    <property type="evidence" value="ECO:0007669"/>
    <property type="project" value="UniProtKB-SubCell"/>
</dbReference>
<feature type="domain" description="DUF7846" evidence="9">
    <location>
        <begin position="486"/>
        <end position="669"/>
    </location>
</feature>
<evidence type="ECO:0000256" key="2">
    <source>
        <dbReference type="ARBA" id="ARBA00022475"/>
    </source>
</evidence>
<dbReference type="GO" id="GO:0008610">
    <property type="term" value="P:lipid biosynthetic process"/>
    <property type="evidence" value="ECO:0007669"/>
    <property type="project" value="UniProtKB-ARBA"/>
</dbReference>
<feature type="transmembrane region" description="Helical" evidence="8">
    <location>
        <begin position="21"/>
        <end position="41"/>
    </location>
</feature>
<gene>
    <name evidence="10" type="ORF">AUR64_10155</name>
</gene>
<feature type="transmembrane region" description="Helical" evidence="8">
    <location>
        <begin position="399"/>
        <end position="423"/>
    </location>
</feature>
<keyword evidence="7 8" id="KW-0472">Membrane</keyword>
<comment type="caution">
    <text evidence="10">The sequence shown here is derived from an EMBL/GenBank/DDBJ whole genome shotgun (WGS) entry which is preliminary data.</text>
</comment>
<evidence type="ECO:0000256" key="8">
    <source>
        <dbReference type="SAM" id="Phobius"/>
    </source>
</evidence>
<protein>
    <recommendedName>
        <fullName evidence="9">DUF7846 domain-containing protein</fullName>
    </recommendedName>
</protein>
<dbReference type="AlphaFoldDB" id="A0A0W1R9Q1"/>
<feature type="transmembrane region" description="Helical" evidence="8">
    <location>
        <begin position="360"/>
        <end position="379"/>
    </location>
</feature>
<keyword evidence="3" id="KW-0328">Glycosyltransferase</keyword>
<keyword evidence="4" id="KW-0808">Transferase</keyword>
<accession>A0A0W1R9Q1</accession>
<evidence type="ECO:0000313" key="10">
    <source>
        <dbReference type="EMBL" id="KTG09968.1"/>
    </source>
</evidence>
<dbReference type="STRING" id="1514971.AUR64_10155"/>
<evidence type="ECO:0000313" key="11">
    <source>
        <dbReference type="Proteomes" id="UP000054387"/>
    </source>
</evidence>
<dbReference type="RefSeq" id="WP_058581323.1">
    <property type="nucleotide sequence ID" value="NZ_LOPU01000018.1"/>
</dbReference>
<dbReference type="InterPro" id="IPR057168">
    <property type="entry name" value="DUF7846"/>
</dbReference>
<organism evidence="10 11">
    <name type="scientific">Haloprofundus marisrubri</name>
    <dbReference type="NCBI Taxonomy" id="1514971"/>
    <lineage>
        <taxon>Archaea</taxon>
        <taxon>Methanobacteriati</taxon>
        <taxon>Methanobacteriota</taxon>
        <taxon>Stenosarchaea group</taxon>
        <taxon>Halobacteria</taxon>
        <taxon>Halobacteriales</taxon>
        <taxon>Haloferacaceae</taxon>
        <taxon>Haloprofundus</taxon>
    </lineage>
</organism>